<name>A0A1I4A9C2_9GAMM</name>
<dbReference type="STRING" id="45496.SAMN04488079_11382"/>
<gene>
    <name evidence="3" type="ORF">SAMN04488079_11382</name>
</gene>
<dbReference type="Gene3D" id="3.40.190.10">
    <property type="entry name" value="Periplasmic binding protein-like II"/>
    <property type="match status" value="2"/>
</dbReference>
<evidence type="ECO:0000256" key="1">
    <source>
        <dbReference type="ARBA" id="ARBA00022729"/>
    </source>
</evidence>
<evidence type="ECO:0000313" key="4">
    <source>
        <dbReference type="Proteomes" id="UP000198924"/>
    </source>
</evidence>
<organism evidence="3 4">
    <name type="scientific">Methylophaga sulfidovorans</name>
    <dbReference type="NCBI Taxonomy" id="45496"/>
    <lineage>
        <taxon>Bacteria</taxon>
        <taxon>Pseudomonadati</taxon>
        <taxon>Pseudomonadota</taxon>
        <taxon>Gammaproteobacteria</taxon>
        <taxon>Thiotrichales</taxon>
        <taxon>Piscirickettsiaceae</taxon>
        <taxon>Methylophaga</taxon>
    </lineage>
</organism>
<dbReference type="Pfam" id="PF13343">
    <property type="entry name" value="SBP_bac_6"/>
    <property type="match status" value="1"/>
</dbReference>
<proteinExistence type="predicted"/>
<protein>
    <submittedName>
        <fullName evidence="3">ABC-type Fe3+ transport system, substrate-binding protein</fullName>
    </submittedName>
</protein>
<evidence type="ECO:0000256" key="2">
    <source>
        <dbReference type="SAM" id="SignalP"/>
    </source>
</evidence>
<evidence type="ECO:0000313" key="3">
    <source>
        <dbReference type="EMBL" id="SFK52760.1"/>
    </source>
</evidence>
<dbReference type="SUPFAM" id="SSF53850">
    <property type="entry name" value="Periplasmic binding protein-like II"/>
    <property type="match status" value="1"/>
</dbReference>
<dbReference type="Proteomes" id="UP000198924">
    <property type="component" value="Unassembled WGS sequence"/>
</dbReference>
<keyword evidence="4" id="KW-1185">Reference proteome</keyword>
<dbReference type="PANTHER" id="PTHR30006:SF24">
    <property type="entry name" value="SLL0237 PROTEIN"/>
    <property type="match status" value="1"/>
</dbReference>
<keyword evidence="1 2" id="KW-0732">Signal</keyword>
<feature type="signal peptide" evidence="2">
    <location>
        <begin position="1"/>
        <end position="24"/>
    </location>
</feature>
<dbReference type="EMBL" id="FOSH01000013">
    <property type="protein sequence ID" value="SFK52760.1"/>
    <property type="molecule type" value="Genomic_DNA"/>
</dbReference>
<feature type="chain" id="PRO_5011464566" evidence="2">
    <location>
        <begin position="25"/>
        <end position="432"/>
    </location>
</feature>
<reference evidence="4" key="1">
    <citation type="submission" date="2016-10" db="EMBL/GenBank/DDBJ databases">
        <authorList>
            <person name="Varghese N."/>
            <person name="Submissions S."/>
        </authorList>
    </citation>
    <scope>NUCLEOTIDE SEQUENCE [LARGE SCALE GENOMIC DNA]</scope>
    <source>
        <strain evidence="4">DSM 11578</strain>
    </source>
</reference>
<accession>A0A1I4A9C2</accession>
<sequence>MGVKMLRKLYVLIGLCLPASHVDADILNIMTSYPQPVVSAFQQAFEETYPDVELTFFWRRPDDALNTLLQNNAEDVDVIWMPSVTTFKSLADHQLLQAINIDLTGLPQAIGHMPISDPHHRYLAFEIAGYGIFIDKQSLEKEKRSIPQTWTDLTAPAWQGEIALPVPSKVGFAPMLIDQLIQAEGWEKGWITWQKIAANSKLISQNAPFMTERVQTGEVRAVLVMDFFAFTSMQQTGNYQFIYPKQTAFNPAHIGITINSKHTELAAKFVEFMLSEQGQAVLLAPDVKRLPVREALYDANHMMVNPFKQISTQAYDYQLGSARRGYISMIFDAAISDIHPFLVKAWTLVNDLKQQKLNDAAAKQLVLIQQQLELWPITQADNTSEMVKACETSQQNTLCMQEHHRIRVLLETQYQQAIQQLETLRFESETHS</sequence>
<dbReference type="PANTHER" id="PTHR30006">
    <property type="entry name" value="THIAMINE-BINDING PERIPLASMIC PROTEIN-RELATED"/>
    <property type="match status" value="1"/>
</dbReference>
<dbReference type="OrthoDB" id="305758at2"/>
<dbReference type="AlphaFoldDB" id="A0A1I4A9C2"/>